<evidence type="ECO:0000256" key="2">
    <source>
        <dbReference type="SAM" id="MobiDB-lite"/>
    </source>
</evidence>
<keyword evidence="5" id="KW-1185">Reference proteome</keyword>
<dbReference type="PROSITE" id="PS00455">
    <property type="entry name" value="AMP_BINDING"/>
    <property type="match status" value="1"/>
</dbReference>
<evidence type="ECO:0000259" key="3">
    <source>
        <dbReference type="Pfam" id="PF00501"/>
    </source>
</evidence>
<dbReference type="PANTHER" id="PTHR45527:SF10">
    <property type="entry name" value="PYOCHELIN SYNTHASE PCHF"/>
    <property type="match status" value="1"/>
</dbReference>
<organism evidence="4 5">
    <name type="scientific">Kitasatospora nipponensis</name>
    <dbReference type="NCBI Taxonomy" id="258049"/>
    <lineage>
        <taxon>Bacteria</taxon>
        <taxon>Bacillati</taxon>
        <taxon>Actinomycetota</taxon>
        <taxon>Actinomycetes</taxon>
        <taxon>Kitasatosporales</taxon>
        <taxon>Streptomycetaceae</taxon>
        <taxon>Kitasatospora</taxon>
    </lineage>
</organism>
<gene>
    <name evidence="4" type="ORF">GCM10009665_79150</name>
</gene>
<feature type="domain" description="AMP-dependent synthetase/ligase" evidence="3">
    <location>
        <begin position="1"/>
        <end position="72"/>
    </location>
</feature>
<dbReference type="PANTHER" id="PTHR45527">
    <property type="entry name" value="NONRIBOSOMAL PEPTIDE SYNTHETASE"/>
    <property type="match status" value="1"/>
</dbReference>
<protein>
    <recommendedName>
        <fullName evidence="3">AMP-dependent synthetase/ligase domain-containing protein</fullName>
    </recommendedName>
</protein>
<proteinExistence type="predicted"/>
<keyword evidence="1" id="KW-0436">Ligase</keyword>
<evidence type="ECO:0000256" key="1">
    <source>
        <dbReference type="ARBA" id="ARBA00022598"/>
    </source>
</evidence>
<dbReference type="Pfam" id="PF00501">
    <property type="entry name" value="AMP-binding"/>
    <property type="match status" value="1"/>
</dbReference>
<dbReference type="Proteomes" id="UP001500037">
    <property type="component" value="Unassembled WGS sequence"/>
</dbReference>
<accession>A0ABN1TB60</accession>
<evidence type="ECO:0000313" key="4">
    <source>
        <dbReference type="EMBL" id="GAA1072576.1"/>
    </source>
</evidence>
<feature type="compositionally biased region" description="Pro residues" evidence="2">
    <location>
        <begin position="68"/>
        <end position="80"/>
    </location>
</feature>
<sequence>MIYTSGSTGRPKGVMIEHHAALNTVLDINERFQVGPDDRLFGLADLGFDLSVYDLFGSTAARRRSSRPPRPSPRPPPPAAATPRERDVRISGGRHQGFDLR</sequence>
<dbReference type="InterPro" id="IPR000873">
    <property type="entry name" value="AMP-dep_synth/lig_dom"/>
</dbReference>
<dbReference type="EMBL" id="BAAALF010000483">
    <property type="protein sequence ID" value="GAA1072576.1"/>
    <property type="molecule type" value="Genomic_DNA"/>
</dbReference>
<comment type="caution">
    <text evidence="4">The sequence shown here is derived from an EMBL/GenBank/DDBJ whole genome shotgun (WGS) entry which is preliminary data.</text>
</comment>
<name>A0ABN1TB60_9ACTN</name>
<dbReference type="Gene3D" id="3.40.50.12780">
    <property type="entry name" value="N-terminal domain of ligase-like"/>
    <property type="match status" value="1"/>
</dbReference>
<reference evidence="4 5" key="1">
    <citation type="journal article" date="2019" name="Int. J. Syst. Evol. Microbiol.">
        <title>The Global Catalogue of Microorganisms (GCM) 10K type strain sequencing project: providing services to taxonomists for standard genome sequencing and annotation.</title>
        <authorList>
            <consortium name="The Broad Institute Genomics Platform"/>
            <consortium name="The Broad Institute Genome Sequencing Center for Infectious Disease"/>
            <person name="Wu L."/>
            <person name="Ma J."/>
        </authorList>
    </citation>
    <scope>NUCLEOTIDE SEQUENCE [LARGE SCALE GENOMIC DNA]</scope>
    <source>
        <strain evidence="4 5">JCM 13004</strain>
    </source>
</reference>
<dbReference type="InterPro" id="IPR042099">
    <property type="entry name" value="ANL_N_sf"/>
</dbReference>
<dbReference type="SUPFAM" id="SSF56801">
    <property type="entry name" value="Acetyl-CoA synthetase-like"/>
    <property type="match status" value="1"/>
</dbReference>
<evidence type="ECO:0000313" key="5">
    <source>
        <dbReference type="Proteomes" id="UP001500037"/>
    </source>
</evidence>
<dbReference type="InterPro" id="IPR020845">
    <property type="entry name" value="AMP-binding_CS"/>
</dbReference>
<feature type="region of interest" description="Disordered" evidence="2">
    <location>
        <begin position="60"/>
        <end position="101"/>
    </location>
</feature>